<evidence type="ECO:0000256" key="8">
    <source>
        <dbReference type="ARBA" id="ARBA00023186"/>
    </source>
</evidence>
<evidence type="ECO:0000256" key="5">
    <source>
        <dbReference type="ARBA" id="ARBA00022927"/>
    </source>
</evidence>
<dbReference type="EMBL" id="QEAN01000147">
    <property type="protein sequence ID" value="TPX45731.1"/>
    <property type="molecule type" value="Genomic_DNA"/>
</dbReference>
<evidence type="ECO:0000313" key="13">
    <source>
        <dbReference type="EMBL" id="TPX45731.1"/>
    </source>
</evidence>
<dbReference type="STRING" id="286115.A0A507D351"/>
<gene>
    <name evidence="12" type="ORF">SeLEV6574_g07982</name>
    <name evidence="13" type="ORF">SeMB42_g03886</name>
</gene>
<keyword evidence="5" id="KW-0653">Protein transport</keyword>
<dbReference type="VEuPathDB" id="FungiDB:SeMB42_g03886"/>
<dbReference type="Proteomes" id="UP000320475">
    <property type="component" value="Unassembled WGS sequence"/>
</dbReference>
<dbReference type="Gene3D" id="1.10.3380.10">
    <property type="entry name" value="Sec63 N-terminal domain-like domain"/>
    <property type="match status" value="1"/>
</dbReference>
<dbReference type="Pfam" id="PF02889">
    <property type="entry name" value="Sec63"/>
    <property type="match status" value="1"/>
</dbReference>
<dbReference type="AlphaFoldDB" id="A0A507D351"/>
<sequence length="668" mass="75680">MQYTYDESGVTFNYFILSVLVIIVLPTTFSYISASDKNDKEVPKGHCHCDDCLKKRASLKVVAHKQKGFSWKPLLLLLGWALLCFIVYEVATTTVDQQLWDPYEIMGLDSSASFAEIKKQYRRLSLQWHPDKVEESQKEAAEAVFIDISKAYKVLTDEDARRNWEEFGHPDGKQSLSLGIALPSWLVSEGSSSLVLLVYGLVFGIGLPVMVARWWGSSKSTTKDKLMIDTMNVFYKEMKEMMPPKAQLDLISIAMEFRPKIKIVDPKQPDPAEAKLEKLIKDAMEEKGNGDKFDKPKRYMQQIPWSARVSLLLYSHLLRVPLDDPEMEEERIFVVEKSAHLMNGLLQIALARFHATTIFTIIELGQFIHQGLYYKEHPFMLLPGMKKEHIRHFTSKKIQTFRDLLVLDDEKRNNIMRFLSDPERDAAIYVARQYPFIVVDRAVFAVLGDPAITPSSIVTLTVVIRKVNTQKTSEAGALAESTGPDKDTPVEEMVPKAWWKAEEVGPFAHAPLFPKDVRERWWVFLVDSRVNKFVCPPGLVKDLNTHKTIRFQFQAPPKPGKIPLHLFIKSESCVGCDINAHEVQLVVDSASAVPQDVEEDDISDPDEDTFAGQLAAARGATSTQTKQQKVNGTTSSKSNKRNKEHPNNKRQQDDGDHVHNSSSDSDSD</sequence>
<dbReference type="SUPFAM" id="SSF81296">
    <property type="entry name" value="E set domains"/>
    <property type="match status" value="1"/>
</dbReference>
<accession>A0A507D351</accession>
<feature type="region of interest" description="Disordered" evidence="9">
    <location>
        <begin position="592"/>
        <end position="668"/>
    </location>
</feature>
<dbReference type="Gene3D" id="1.10.287.110">
    <property type="entry name" value="DnaJ domain"/>
    <property type="match status" value="1"/>
</dbReference>
<keyword evidence="8" id="KW-0143">Chaperone</keyword>
<dbReference type="SUPFAM" id="SSF158702">
    <property type="entry name" value="Sec63 N-terminal domain-like"/>
    <property type="match status" value="1"/>
</dbReference>
<evidence type="ECO:0000256" key="6">
    <source>
        <dbReference type="ARBA" id="ARBA00022989"/>
    </source>
</evidence>
<feature type="compositionally biased region" description="Acidic residues" evidence="9">
    <location>
        <begin position="596"/>
        <end position="609"/>
    </location>
</feature>
<evidence type="ECO:0000256" key="2">
    <source>
        <dbReference type="ARBA" id="ARBA00022448"/>
    </source>
</evidence>
<proteinExistence type="predicted"/>
<dbReference type="Gene3D" id="1.10.150.20">
    <property type="entry name" value="5' to 3' exonuclease, C-terminal subdomain"/>
    <property type="match status" value="1"/>
</dbReference>
<feature type="compositionally biased region" description="Basic and acidic residues" evidence="9">
    <location>
        <begin position="644"/>
        <end position="659"/>
    </location>
</feature>
<keyword evidence="2" id="KW-0813">Transport</keyword>
<evidence type="ECO:0000256" key="3">
    <source>
        <dbReference type="ARBA" id="ARBA00022692"/>
    </source>
</evidence>
<organism evidence="13 14">
    <name type="scientific">Synchytrium endobioticum</name>
    <dbReference type="NCBI Taxonomy" id="286115"/>
    <lineage>
        <taxon>Eukaryota</taxon>
        <taxon>Fungi</taxon>
        <taxon>Fungi incertae sedis</taxon>
        <taxon>Chytridiomycota</taxon>
        <taxon>Chytridiomycota incertae sedis</taxon>
        <taxon>Chytridiomycetes</taxon>
        <taxon>Synchytriales</taxon>
        <taxon>Synchytriaceae</taxon>
        <taxon>Synchytrium</taxon>
    </lineage>
</organism>
<keyword evidence="7 10" id="KW-0472">Membrane</keyword>
<evidence type="ECO:0000256" key="1">
    <source>
        <dbReference type="ARBA" id="ARBA00004477"/>
    </source>
</evidence>
<dbReference type="SMART" id="SM00973">
    <property type="entry name" value="Sec63"/>
    <property type="match status" value="1"/>
</dbReference>
<dbReference type="InterPro" id="IPR036869">
    <property type="entry name" value="J_dom_sf"/>
</dbReference>
<dbReference type="InterPro" id="IPR035892">
    <property type="entry name" value="C2_domain_sf"/>
</dbReference>
<dbReference type="PANTHER" id="PTHR24075:SF0">
    <property type="entry name" value="TRANSLOCATION PROTEIN SEC63 HOMOLOG"/>
    <property type="match status" value="1"/>
</dbReference>
<name>A0A507D351_9FUNG</name>
<dbReference type="PROSITE" id="PS50076">
    <property type="entry name" value="DNAJ_2"/>
    <property type="match status" value="1"/>
</dbReference>
<feature type="compositionally biased region" description="Polar residues" evidence="9">
    <location>
        <begin position="620"/>
        <end position="637"/>
    </location>
</feature>
<comment type="subcellular location">
    <subcellularLocation>
        <location evidence="1">Endoplasmic reticulum membrane</location>
        <topology evidence="1">Multi-pass membrane protein</topology>
    </subcellularLocation>
</comment>
<keyword evidence="3 10" id="KW-0812">Transmembrane</keyword>
<feature type="transmembrane region" description="Helical" evidence="10">
    <location>
        <begin position="12"/>
        <end position="34"/>
    </location>
</feature>
<dbReference type="PANTHER" id="PTHR24075">
    <property type="entry name" value="SEC63 DOMAIN-CONTAINING"/>
    <property type="match status" value="1"/>
</dbReference>
<dbReference type="GO" id="GO:0031207">
    <property type="term" value="C:Sec62/Sec63 complex"/>
    <property type="evidence" value="ECO:0007669"/>
    <property type="project" value="TreeGrafter"/>
</dbReference>
<evidence type="ECO:0000313" key="12">
    <source>
        <dbReference type="EMBL" id="TPX36853.1"/>
    </source>
</evidence>
<evidence type="ECO:0000313" key="15">
    <source>
        <dbReference type="Proteomes" id="UP000320475"/>
    </source>
</evidence>
<feature type="transmembrane region" description="Helical" evidence="10">
    <location>
        <begin position="194"/>
        <end position="215"/>
    </location>
</feature>
<feature type="transmembrane region" description="Helical" evidence="10">
    <location>
        <begin position="74"/>
        <end position="91"/>
    </location>
</feature>
<dbReference type="SMART" id="SM00271">
    <property type="entry name" value="DnaJ"/>
    <property type="match status" value="1"/>
</dbReference>
<dbReference type="SUPFAM" id="SSF46565">
    <property type="entry name" value="Chaperone J-domain"/>
    <property type="match status" value="1"/>
</dbReference>
<comment type="caution">
    <text evidence="13">The sequence shown here is derived from an EMBL/GenBank/DDBJ whole genome shotgun (WGS) entry which is preliminary data.</text>
</comment>
<dbReference type="PRINTS" id="PR00625">
    <property type="entry name" value="JDOMAIN"/>
</dbReference>
<dbReference type="OrthoDB" id="1734229at2759"/>
<dbReference type="GO" id="GO:0008320">
    <property type="term" value="F:protein transmembrane transporter activity"/>
    <property type="evidence" value="ECO:0007669"/>
    <property type="project" value="TreeGrafter"/>
</dbReference>
<dbReference type="Pfam" id="PF00226">
    <property type="entry name" value="DnaJ"/>
    <property type="match status" value="1"/>
</dbReference>
<keyword evidence="14" id="KW-1185">Reference proteome</keyword>
<dbReference type="GO" id="GO:0006614">
    <property type="term" value="P:SRP-dependent cotranslational protein targeting to membrane"/>
    <property type="evidence" value="ECO:0007669"/>
    <property type="project" value="TreeGrafter"/>
</dbReference>
<dbReference type="Gene3D" id="2.60.40.150">
    <property type="entry name" value="C2 domain"/>
    <property type="match status" value="1"/>
</dbReference>
<evidence type="ECO:0000259" key="11">
    <source>
        <dbReference type="PROSITE" id="PS50076"/>
    </source>
</evidence>
<keyword evidence="6 10" id="KW-1133">Transmembrane helix</keyword>
<evidence type="ECO:0000256" key="4">
    <source>
        <dbReference type="ARBA" id="ARBA00022824"/>
    </source>
</evidence>
<evidence type="ECO:0000256" key="10">
    <source>
        <dbReference type="SAM" id="Phobius"/>
    </source>
</evidence>
<dbReference type="GO" id="GO:0006620">
    <property type="term" value="P:post-translational protein targeting to endoplasmic reticulum membrane"/>
    <property type="evidence" value="ECO:0007669"/>
    <property type="project" value="TreeGrafter"/>
</dbReference>
<evidence type="ECO:0000256" key="7">
    <source>
        <dbReference type="ARBA" id="ARBA00023136"/>
    </source>
</evidence>
<evidence type="ECO:0000313" key="14">
    <source>
        <dbReference type="Proteomes" id="UP000317494"/>
    </source>
</evidence>
<reference evidence="14 15" key="1">
    <citation type="journal article" date="2019" name="Sci. Rep.">
        <title>Comparative genomics of chytrid fungi reveal insights into the obligate biotrophic and pathogenic lifestyle of Synchytrium endobioticum.</title>
        <authorList>
            <person name="van de Vossenberg B.T.L.H."/>
            <person name="Warris S."/>
            <person name="Nguyen H.D.T."/>
            <person name="van Gent-Pelzer M.P.E."/>
            <person name="Joly D.L."/>
            <person name="van de Geest H.C."/>
            <person name="Bonants P.J.M."/>
            <person name="Smith D.S."/>
            <person name="Levesque C.A."/>
            <person name="van der Lee T.A.J."/>
        </authorList>
    </citation>
    <scope>NUCLEOTIDE SEQUENCE [LARGE SCALE GENOMIC DNA]</scope>
    <source>
        <strain evidence="12 15">LEV6574</strain>
        <strain evidence="13 14">MB42</strain>
    </source>
</reference>
<dbReference type="InterPro" id="IPR004179">
    <property type="entry name" value="Sec63-dom"/>
</dbReference>
<evidence type="ECO:0000256" key="9">
    <source>
        <dbReference type="SAM" id="MobiDB-lite"/>
    </source>
</evidence>
<dbReference type="Proteomes" id="UP000317494">
    <property type="component" value="Unassembled WGS sequence"/>
</dbReference>
<dbReference type="CDD" id="cd06257">
    <property type="entry name" value="DnaJ"/>
    <property type="match status" value="1"/>
</dbReference>
<dbReference type="InterPro" id="IPR001623">
    <property type="entry name" value="DnaJ_domain"/>
</dbReference>
<protein>
    <recommendedName>
        <fullName evidence="11">J domain-containing protein</fullName>
    </recommendedName>
</protein>
<dbReference type="GO" id="GO:0003723">
    <property type="term" value="F:RNA binding"/>
    <property type="evidence" value="ECO:0007669"/>
    <property type="project" value="TreeGrafter"/>
</dbReference>
<dbReference type="InterPro" id="IPR014756">
    <property type="entry name" value="Ig_E-set"/>
</dbReference>
<feature type="domain" description="J" evidence="11">
    <location>
        <begin position="101"/>
        <end position="168"/>
    </location>
</feature>
<dbReference type="EMBL" id="QEAM01000671">
    <property type="protein sequence ID" value="TPX36853.1"/>
    <property type="molecule type" value="Genomic_DNA"/>
</dbReference>
<keyword evidence="4" id="KW-0256">Endoplasmic reticulum</keyword>